<dbReference type="EMBL" id="KV453842">
    <property type="protein sequence ID" value="ODV91078.1"/>
    <property type="molecule type" value="Genomic_DNA"/>
</dbReference>
<dbReference type="SUPFAM" id="SSF54897">
    <property type="entry name" value="Protease propeptides/inhibitors"/>
    <property type="match status" value="1"/>
</dbReference>
<feature type="active site" description="Charge relay system" evidence="5">
    <location>
        <position position="208"/>
    </location>
</feature>
<dbReference type="InterPro" id="IPR000209">
    <property type="entry name" value="Peptidase_S8/S53_dom"/>
</dbReference>
<evidence type="ECO:0000256" key="1">
    <source>
        <dbReference type="ARBA" id="ARBA00011073"/>
    </source>
</evidence>
<dbReference type="CDD" id="cd04077">
    <property type="entry name" value="Peptidases_S8_PCSK9_ProteinaseK_like"/>
    <property type="match status" value="1"/>
</dbReference>
<keyword evidence="2 5" id="KW-0645">Protease</keyword>
<dbReference type="InterPro" id="IPR015500">
    <property type="entry name" value="Peptidase_S8_subtilisin-rel"/>
</dbReference>
<keyword evidence="11" id="KW-1185">Reference proteome</keyword>
<dbReference type="InterPro" id="IPR023828">
    <property type="entry name" value="Peptidase_S8_Ser-AS"/>
</dbReference>
<dbReference type="OrthoDB" id="206201at2759"/>
<evidence type="ECO:0000313" key="11">
    <source>
        <dbReference type="Proteomes" id="UP000095023"/>
    </source>
</evidence>
<feature type="chain" id="PRO_5009163204" description="Peptidase S8/S53 domain-containing protein" evidence="7">
    <location>
        <begin position="19"/>
        <end position="473"/>
    </location>
</feature>
<dbReference type="InterPro" id="IPR036852">
    <property type="entry name" value="Peptidase_S8/S53_dom_sf"/>
</dbReference>
<dbReference type="PROSITE" id="PS51892">
    <property type="entry name" value="SUBTILASE"/>
    <property type="match status" value="1"/>
</dbReference>
<proteinExistence type="inferred from homology"/>
<evidence type="ECO:0000259" key="8">
    <source>
        <dbReference type="Pfam" id="PF00082"/>
    </source>
</evidence>
<keyword evidence="7" id="KW-0732">Signal</keyword>
<gene>
    <name evidence="10" type="ORF">CANCADRAFT_65053</name>
</gene>
<evidence type="ECO:0000256" key="6">
    <source>
        <dbReference type="SAM" id="MobiDB-lite"/>
    </source>
</evidence>
<evidence type="ECO:0008006" key="12">
    <source>
        <dbReference type="Google" id="ProtNLM"/>
    </source>
</evidence>
<dbReference type="PANTHER" id="PTHR43806:SF11">
    <property type="entry name" value="CEREVISIN-RELATED"/>
    <property type="match status" value="1"/>
</dbReference>
<protein>
    <recommendedName>
        <fullName evidence="12">Peptidase S8/S53 domain-containing protein</fullName>
    </recommendedName>
</protein>
<reference evidence="11" key="1">
    <citation type="submission" date="2016-02" db="EMBL/GenBank/DDBJ databases">
        <title>Comparative genomics of biotechnologically important yeasts.</title>
        <authorList>
            <consortium name="DOE Joint Genome Institute"/>
            <person name="Riley R."/>
            <person name="Haridas S."/>
            <person name="Wolfe K.H."/>
            <person name="Lopes M.R."/>
            <person name="Hittinger C.T."/>
            <person name="Goker M."/>
            <person name="Salamov A."/>
            <person name="Wisecaver J."/>
            <person name="Long T.M."/>
            <person name="Aerts A.L."/>
            <person name="Barry K."/>
            <person name="Choi C."/>
            <person name="Clum A."/>
            <person name="Coughlan A.Y."/>
            <person name="Deshpande S."/>
            <person name="Douglass A.P."/>
            <person name="Hanson S.J."/>
            <person name="Klenk H.-P."/>
            <person name="Labutti K."/>
            <person name="Lapidus A."/>
            <person name="Lindquist E."/>
            <person name="Lipzen A."/>
            <person name="Meier-Kolthoff J.P."/>
            <person name="Ohm R.A."/>
            <person name="Otillar R.P."/>
            <person name="Pangilinan J."/>
            <person name="Peng Y."/>
            <person name="Rokas A."/>
            <person name="Rosa C.A."/>
            <person name="Scheuner C."/>
            <person name="Sibirny A.A."/>
            <person name="Slot J.C."/>
            <person name="Stielow J.B."/>
            <person name="Sun H."/>
            <person name="Kurtzman C.P."/>
            <person name="Blackwell M."/>
            <person name="Jeffries T.W."/>
            <person name="Grigoriev I.V."/>
        </authorList>
    </citation>
    <scope>NUCLEOTIDE SEQUENCE [LARGE SCALE GENOMIC DNA]</scope>
    <source>
        <strain evidence="11">NRRL Y-17796</strain>
    </source>
</reference>
<dbReference type="Proteomes" id="UP000095023">
    <property type="component" value="Unassembled WGS sequence"/>
</dbReference>
<evidence type="ECO:0000256" key="5">
    <source>
        <dbReference type="PROSITE-ProRule" id="PRU01240"/>
    </source>
</evidence>
<dbReference type="PRINTS" id="PR00723">
    <property type="entry name" value="SUBTILISIN"/>
</dbReference>
<dbReference type="Gene3D" id="3.30.70.80">
    <property type="entry name" value="Peptidase S8 propeptide/proteinase inhibitor I9"/>
    <property type="match status" value="1"/>
</dbReference>
<dbReference type="AlphaFoldDB" id="A0A1E4THC1"/>
<feature type="signal peptide" evidence="7">
    <location>
        <begin position="1"/>
        <end position="18"/>
    </location>
</feature>
<dbReference type="PANTHER" id="PTHR43806">
    <property type="entry name" value="PEPTIDASE S8"/>
    <property type="match status" value="1"/>
</dbReference>
<feature type="region of interest" description="Disordered" evidence="6">
    <location>
        <begin position="454"/>
        <end position="473"/>
    </location>
</feature>
<name>A0A1E4THC1_9ASCO</name>
<sequence>MHISLLTIAAAASAIVLPYEAPLINANAGDLIPGHYIVVYKDGVSATEAEEHRASIDSHLMKRAQFALPDGFSEGIKHVYQFADSAFGYAGSFSDDLIAVIRADPRVAHVEQDSIVTISDDIQGNVDSEKTDVTEQTDAPWGLARISHRDPLTFGTFNKYVYNVHGGEGIYAFIVDTGSYLASKEFGDRGSWGATIPAGDPDEDGNGHGTHVAGTIASSSYGVAKKAKVVAVKVLRSNGSGTMSDVVKGVEYVATAHAKLVAEAKAGKRKGFKGSVANMSLGGGQSPTLDKAVNAAVKAGVHFAVAAGNEDADACTSSPARAELPVTVGASTIGDERAYFSNYGSCVDIFAPGLNIKSTWIGSPDAVNTISGTSMASPHVAGLLAYFSSLQPGADSAYFTDYLSPTDLKKKMISYGVYGALDNIPAGTKTPNILIFNGGKENLTENGLVPNGHNMLGETNGNVNREPVAGVKA</sequence>
<dbReference type="Gene3D" id="3.40.50.200">
    <property type="entry name" value="Peptidase S8/S53 domain"/>
    <property type="match status" value="1"/>
</dbReference>
<comment type="similarity">
    <text evidence="1 5">Belongs to the peptidase S8 family.</text>
</comment>
<feature type="domain" description="Inhibitor I9" evidence="9">
    <location>
        <begin position="36"/>
        <end position="118"/>
    </location>
</feature>
<accession>A0A1E4THC1</accession>
<feature type="active site" description="Charge relay system" evidence="5">
    <location>
        <position position="176"/>
    </location>
</feature>
<dbReference type="InterPro" id="IPR010259">
    <property type="entry name" value="S8pro/Inhibitor_I9"/>
</dbReference>
<dbReference type="PROSITE" id="PS00137">
    <property type="entry name" value="SUBTILASE_HIS"/>
    <property type="match status" value="1"/>
</dbReference>
<dbReference type="GO" id="GO:0004252">
    <property type="term" value="F:serine-type endopeptidase activity"/>
    <property type="evidence" value="ECO:0007669"/>
    <property type="project" value="UniProtKB-UniRule"/>
</dbReference>
<dbReference type="FunFam" id="3.40.50.200:FF:000007">
    <property type="entry name" value="Subtilisin-like serine protease"/>
    <property type="match status" value="1"/>
</dbReference>
<dbReference type="InterPro" id="IPR022398">
    <property type="entry name" value="Peptidase_S8_His-AS"/>
</dbReference>
<keyword evidence="4 5" id="KW-0720">Serine protease</keyword>
<dbReference type="Pfam" id="PF05922">
    <property type="entry name" value="Inhibitor_I9"/>
    <property type="match status" value="1"/>
</dbReference>
<keyword evidence="3 5" id="KW-0378">Hydrolase</keyword>
<evidence type="ECO:0000256" key="3">
    <source>
        <dbReference type="ARBA" id="ARBA00022801"/>
    </source>
</evidence>
<dbReference type="PROSITE" id="PS00138">
    <property type="entry name" value="SUBTILASE_SER"/>
    <property type="match status" value="1"/>
</dbReference>
<evidence type="ECO:0000256" key="7">
    <source>
        <dbReference type="SAM" id="SignalP"/>
    </source>
</evidence>
<dbReference type="InterPro" id="IPR037045">
    <property type="entry name" value="S8pro/Inhibitor_I9_sf"/>
</dbReference>
<dbReference type="GO" id="GO:0006508">
    <property type="term" value="P:proteolysis"/>
    <property type="evidence" value="ECO:0007669"/>
    <property type="project" value="UniProtKB-KW"/>
</dbReference>
<dbReference type="InterPro" id="IPR050131">
    <property type="entry name" value="Peptidase_S8_subtilisin-like"/>
</dbReference>
<feature type="active site" description="Charge relay system" evidence="5">
    <location>
        <position position="374"/>
    </location>
</feature>
<dbReference type="InterPro" id="IPR034193">
    <property type="entry name" value="PCSK9_ProteinaseK-like"/>
</dbReference>
<dbReference type="SUPFAM" id="SSF52743">
    <property type="entry name" value="Subtilisin-like"/>
    <property type="match status" value="1"/>
</dbReference>
<organism evidence="10 11">
    <name type="scientific">Tortispora caseinolytica NRRL Y-17796</name>
    <dbReference type="NCBI Taxonomy" id="767744"/>
    <lineage>
        <taxon>Eukaryota</taxon>
        <taxon>Fungi</taxon>
        <taxon>Dikarya</taxon>
        <taxon>Ascomycota</taxon>
        <taxon>Saccharomycotina</taxon>
        <taxon>Trigonopsidomycetes</taxon>
        <taxon>Trigonopsidales</taxon>
        <taxon>Trigonopsidaceae</taxon>
        <taxon>Tortispora</taxon>
    </lineage>
</organism>
<dbReference type="Pfam" id="PF00082">
    <property type="entry name" value="Peptidase_S8"/>
    <property type="match status" value="1"/>
</dbReference>
<evidence type="ECO:0000256" key="4">
    <source>
        <dbReference type="ARBA" id="ARBA00022825"/>
    </source>
</evidence>
<evidence type="ECO:0000313" key="10">
    <source>
        <dbReference type="EMBL" id="ODV91078.1"/>
    </source>
</evidence>
<evidence type="ECO:0000256" key="2">
    <source>
        <dbReference type="ARBA" id="ARBA00022670"/>
    </source>
</evidence>
<feature type="domain" description="Peptidase S8/S53" evidence="8">
    <location>
        <begin position="198"/>
        <end position="413"/>
    </location>
</feature>
<evidence type="ECO:0000259" key="9">
    <source>
        <dbReference type="Pfam" id="PF05922"/>
    </source>
</evidence>